<dbReference type="AlphaFoldDB" id="A0A7S7NUZ4"/>
<feature type="transmembrane region" description="Helical" evidence="7">
    <location>
        <begin position="59"/>
        <end position="76"/>
    </location>
</feature>
<comment type="subcellular location">
    <subcellularLocation>
        <location evidence="1">Membrane</location>
        <topology evidence="1">Multi-pass membrane protein</topology>
    </subcellularLocation>
</comment>
<evidence type="ECO:0000313" key="9">
    <source>
        <dbReference type="EMBL" id="QOY90221.1"/>
    </source>
</evidence>
<reference evidence="9 10" key="1">
    <citation type="submission" date="2020-10" db="EMBL/GenBank/DDBJ databases">
        <title>Complete genome sequence of Paludibaculum fermentans P105T, a facultatively anaerobic acidobacterium capable of dissimilatory Fe(III) reduction.</title>
        <authorList>
            <person name="Dedysh S.N."/>
            <person name="Beletsky A.V."/>
            <person name="Kulichevskaya I.S."/>
            <person name="Mardanov A.V."/>
            <person name="Ravin N.V."/>
        </authorList>
    </citation>
    <scope>NUCLEOTIDE SEQUENCE [LARGE SCALE GENOMIC DNA]</scope>
    <source>
        <strain evidence="9 10">P105</strain>
    </source>
</reference>
<evidence type="ECO:0000256" key="2">
    <source>
        <dbReference type="ARBA" id="ARBA00006464"/>
    </source>
</evidence>
<evidence type="ECO:0000256" key="5">
    <source>
        <dbReference type="ARBA" id="ARBA00022989"/>
    </source>
</evidence>
<feature type="transmembrane region" description="Helical" evidence="7">
    <location>
        <begin position="30"/>
        <end position="47"/>
    </location>
</feature>
<evidence type="ECO:0000256" key="4">
    <source>
        <dbReference type="ARBA" id="ARBA00022692"/>
    </source>
</evidence>
<dbReference type="Gene3D" id="3.40.50.720">
    <property type="entry name" value="NAD(P)-binding Rossmann-like Domain"/>
    <property type="match status" value="1"/>
</dbReference>
<dbReference type="EMBL" id="CP063849">
    <property type="protein sequence ID" value="QOY90221.1"/>
    <property type="molecule type" value="Genomic_DNA"/>
</dbReference>
<name>A0A7S7NUZ4_PALFE</name>
<evidence type="ECO:0000256" key="7">
    <source>
        <dbReference type="SAM" id="Phobius"/>
    </source>
</evidence>
<gene>
    <name evidence="9" type="ORF">IRI77_09785</name>
</gene>
<protein>
    <submittedName>
        <fullName evidence="9">Sugar transferase</fullName>
    </submittedName>
</protein>
<proteinExistence type="inferred from homology"/>
<sequence>MFACYIGAYALVGPDSLDIFLFYDGGMERVLFVVASVLLGVYLNDLYSELRVISRLRLVQQYCLVLGMAFLAQSLASYVSKDMVLGRWHMMVGSGLALAILPAWRFAYDLLFIRSHNRQRILFLGANNLVKAIVKTIHEKPQFGMSCVGYLSDVQAEEEFTRQVPYLGQVCDLLPIYEEHKPSMIVVGLPEQRDRMPLQELLDLRVAGVPVEDSSYLYETMLWRVSLEALRPSQLLFSNSIGPNARNLAIQRLYSTVISLIGLLIALPVMAIVWVLVRVTSPGKALYSQRRVGINGKEFFVYKFRSMYIDAEARTGAVWAQKNDPRVTPLGYWLRKLRLDELPQFFNVIRGDMAIVGPRPERPEFVKVLSEKIPFYNQRHAILPGITGWAQINHKYGDTVEDTITKLEYDLYYLKHLSLSLDMYIIFHTAKVMLLSKGSQ</sequence>
<evidence type="ECO:0000313" key="10">
    <source>
        <dbReference type="Proteomes" id="UP000593892"/>
    </source>
</evidence>
<dbReference type="RefSeq" id="WP_194451886.1">
    <property type="nucleotide sequence ID" value="NZ_CP063849.1"/>
</dbReference>
<dbReference type="GO" id="GO:0089702">
    <property type="term" value="F:undecaprenyl-phosphate glucose phosphotransferase activity"/>
    <property type="evidence" value="ECO:0007669"/>
    <property type="project" value="TreeGrafter"/>
</dbReference>
<dbReference type="KEGG" id="pfer:IRI77_09785"/>
<dbReference type="Pfam" id="PF02397">
    <property type="entry name" value="Bac_transf"/>
    <property type="match status" value="1"/>
</dbReference>
<organism evidence="9 10">
    <name type="scientific">Paludibaculum fermentans</name>
    <dbReference type="NCBI Taxonomy" id="1473598"/>
    <lineage>
        <taxon>Bacteria</taxon>
        <taxon>Pseudomonadati</taxon>
        <taxon>Acidobacteriota</taxon>
        <taxon>Terriglobia</taxon>
        <taxon>Bryobacterales</taxon>
        <taxon>Bryobacteraceae</taxon>
        <taxon>Paludibaculum</taxon>
    </lineage>
</organism>
<dbReference type="PANTHER" id="PTHR30576">
    <property type="entry name" value="COLANIC BIOSYNTHESIS UDP-GLUCOSE LIPID CARRIER TRANSFERASE"/>
    <property type="match status" value="1"/>
</dbReference>
<evidence type="ECO:0000256" key="3">
    <source>
        <dbReference type="ARBA" id="ARBA00022679"/>
    </source>
</evidence>
<dbReference type="Proteomes" id="UP000593892">
    <property type="component" value="Chromosome"/>
</dbReference>
<keyword evidence="10" id="KW-1185">Reference proteome</keyword>
<comment type="similarity">
    <text evidence="2">Belongs to the bacterial sugar transferase family.</text>
</comment>
<dbReference type="InterPro" id="IPR017475">
    <property type="entry name" value="EPS_sugar_tfrase"/>
</dbReference>
<evidence type="ECO:0000256" key="1">
    <source>
        <dbReference type="ARBA" id="ARBA00004141"/>
    </source>
</evidence>
<dbReference type="Pfam" id="PF13727">
    <property type="entry name" value="CoA_binding_3"/>
    <property type="match status" value="1"/>
</dbReference>
<accession>A0A7S7NUZ4</accession>
<dbReference type="NCBIfam" id="TIGR03025">
    <property type="entry name" value="EPS_sugtrans"/>
    <property type="match status" value="1"/>
</dbReference>
<evidence type="ECO:0000259" key="8">
    <source>
        <dbReference type="Pfam" id="PF02397"/>
    </source>
</evidence>
<keyword evidence="3 9" id="KW-0808">Transferase</keyword>
<feature type="domain" description="Bacterial sugar transferase" evidence="8">
    <location>
        <begin position="252"/>
        <end position="434"/>
    </location>
</feature>
<feature type="transmembrane region" description="Helical" evidence="7">
    <location>
        <begin position="88"/>
        <end position="108"/>
    </location>
</feature>
<dbReference type="GO" id="GO:0009242">
    <property type="term" value="P:colanic acid biosynthetic process"/>
    <property type="evidence" value="ECO:0007669"/>
    <property type="project" value="TreeGrafter"/>
</dbReference>
<dbReference type="InterPro" id="IPR003362">
    <property type="entry name" value="Bact_transf"/>
</dbReference>
<dbReference type="PANTHER" id="PTHR30576:SF21">
    <property type="entry name" value="UDP-GLUCOSE:UNDECAPRENYL-PHOSPHATE GLUCOSE-1-PHOSPHATE TRANSFERASE"/>
    <property type="match status" value="1"/>
</dbReference>
<feature type="transmembrane region" description="Helical" evidence="7">
    <location>
        <begin position="253"/>
        <end position="277"/>
    </location>
</feature>
<dbReference type="GO" id="GO:0016020">
    <property type="term" value="C:membrane"/>
    <property type="evidence" value="ECO:0007669"/>
    <property type="project" value="UniProtKB-SubCell"/>
</dbReference>
<keyword evidence="6 7" id="KW-0472">Membrane</keyword>
<evidence type="ECO:0000256" key="6">
    <source>
        <dbReference type="ARBA" id="ARBA00023136"/>
    </source>
</evidence>
<keyword evidence="4 7" id="KW-0812">Transmembrane</keyword>
<keyword evidence="5 7" id="KW-1133">Transmembrane helix</keyword>